<dbReference type="eggNOG" id="ENOG502R7B7">
    <property type="taxonomic scope" value="Eukaryota"/>
</dbReference>
<sequence length="76" mass="8567">MEQQRQAGRVAVRRQAEHLAGLPARRVVVHPHVLGLASEYLQERLRINAHVHGQELQQAACYFCRLQGVPLHGIPT</sequence>
<dbReference type="Gramene" id="Os10t0558301-00">
    <property type="protein sequence ID" value="Os10t0558301-00"/>
    <property type="gene ID" value="Os10g0558301"/>
</dbReference>
<dbReference type="AlphaFoldDB" id="A0A0P0XXH5"/>
<keyword evidence="2" id="KW-1185">Reference proteome</keyword>
<dbReference type="InParanoid" id="A0A0P0XXH5"/>
<dbReference type="Proteomes" id="UP000059680">
    <property type="component" value="Chromosome 10"/>
</dbReference>
<reference evidence="2" key="1">
    <citation type="journal article" date="2005" name="Nature">
        <title>The map-based sequence of the rice genome.</title>
        <authorList>
            <consortium name="International rice genome sequencing project (IRGSP)"/>
            <person name="Matsumoto T."/>
            <person name="Wu J."/>
            <person name="Kanamori H."/>
            <person name="Katayose Y."/>
            <person name="Fujisawa M."/>
            <person name="Namiki N."/>
            <person name="Mizuno H."/>
            <person name="Yamamoto K."/>
            <person name="Antonio B.A."/>
            <person name="Baba T."/>
            <person name="Sakata K."/>
            <person name="Nagamura Y."/>
            <person name="Aoki H."/>
            <person name="Arikawa K."/>
            <person name="Arita K."/>
            <person name="Bito T."/>
            <person name="Chiden Y."/>
            <person name="Fujitsuka N."/>
            <person name="Fukunaka R."/>
            <person name="Hamada M."/>
            <person name="Harada C."/>
            <person name="Hayashi A."/>
            <person name="Hijishita S."/>
            <person name="Honda M."/>
            <person name="Hosokawa S."/>
            <person name="Ichikawa Y."/>
            <person name="Idonuma A."/>
            <person name="Iijima M."/>
            <person name="Ikeda M."/>
            <person name="Ikeno M."/>
            <person name="Ito K."/>
            <person name="Ito S."/>
            <person name="Ito T."/>
            <person name="Ito Y."/>
            <person name="Ito Y."/>
            <person name="Iwabuchi A."/>
            <person name="Kamiya K."/>
            <person name="Karasawa W."/>
            <person name="Kurita K."/>
            <person name="Katagiri S."/>
            <person name="Kikuta A."/>
            <person name="Kobayashi H."/>
            <person name="Kobayashi N."/>
            <person name="Machita K."/>
            <person name="Maehara T."/>
            <person name="Masukawa M."/>
            <person name="Mizubayashi T."/>
            <person name="Mukai Y."/>
            <person name="Nagasaki H."/>
            <person name="Nagata Y."/>
            <person name="Naito S."/>
            <person name="Nakashima M."/>
            <person name="Nakama Y."/>
            <person name="Nakamichi Y."/>
            <person name="Nakamura M."/>
            <person name="Meguro A."/>
            <person name="Negishi M."/>
            <person name="Ohta I."/>
            <person name="Ohta T."/>
            <person name="Okamoto M."/>
            <person name="Ono N."/>
            <person name="Saji S."/>
            <person name="Sakaguchi M."/>
            <person name="Sakai K."/>
            <person name="Shibata M."/>
            <person name="Shimokawa T."/>
            <person name="Song J."/>
            <person name="Takazaki Y."/>
            <person name="Terasawa K."/>
            <person name="Tsugane M."/>
            <person name="Tsuji K."/>
            <person name="Ueda S."/>
            <person name="Waki K."/>
            <person name="Yamagata H."/>
            <person name="Yamamoto M."/>
            <person name="Yamamoto S."/>
            <person name="Yamane H."/>
            <person name="Yoshiki S."/>
            <person name="Yoshihara R."/>
            <person name="Yukawa K."/>
            <person name="Zhong H."/>
            <person name="Yano M."/>
            <person name="Yuan Q."/>
            <person name="Ouyang S."/>
            <person name="Liu J."/>
            <person name="Jones K.M."/>
            <person name="Gansberger K."/>
            <person name="Moffat K."/>
            <person name="Hill J."/>
            <person name="Bera J."/>
            <person name="Fadrosh D."/>
            <person name="Jin S."/>
            <person name="Johri S."/>
            <person name="Kim M."/>
            <person name="Overton L."/>
            <person name="Reardon M."/>
            <person name="Tsitrin T."/>
            <person name="Vuong H."/>
            <person name="Weaver B."/>
            <person name="Ciecko A."/>
            <person name="Tallon L."/>
            <person name="Jackson J."/>
            <person name="Pai G."/>
            <person name="Aken S.V."/>
            <person name="Utterback T."/>
            <person name="Reidmuller S."/>
            <person name="Feldblyum T."/>
            <person name="Hsiao J."/>
            <person name="Zismann V."/>
            <person name="Iobst S."/>
            <person name="de Vazeille A.R."/>
            <person name="Buell C.R."/>
            <person name="Ying K."/>
            <person name="Li Y."/>
            <person name="Lu T."/>
            <person name="Huang Y."/>
            <person name="Zhao Q."/>
            <person name="Feng Q."/>
            <person name="Zhang L."/>
            <person name="Zhu J."/>
            <person name="Weng Q."/>
            <person name="Mu J."/>
            <person name="Lu Y."/>
            <person name="Fan D."/>
            <person name="Liu Y."/>
            <person name="Guan J."/>
            <person name="Zhang Y."/>
            <person name="Yu S."/>
            <person name="Liu X."/>
            <person name="Zhang Y."/>
            <person name="Hong G."/>
            <person name="Han B."/>
            <person name="Choisne N."/>
            <person name="Demange N."/>
            <person name="Orjeda G."/>
            <person name="Samain S."/>
            <person name="Cattolico L."/>
            <person name="Pelletier E."/>
            <person name="Couloux A."/>
            <person name="Segurens B."/>
            <person name="Wincker P."/>
            <person name="D'Hont A."/>
            <person name="Scarpelli C."/>
            <person name="Weissenbach J."/>
            <person name="Salanoubat M."/>
            <person name="Quetier F."/>
            <person name="Yu Y."/>
            <person name="Kim H.R."/>
            <person name="Rambo T."/>
            <person name="Currie J."/>
            <person name="Collura K."/>
            <person name="Luo M."/>
            <person name="Yang T."/>
            <person name="Ammiraju J.S.S."/>
            <person name="Engler F."/>
            <person name="Soderlund C."/>
            <person name="Wing R.A."/>
            <person name="Palmer L.E."/>
            <person name="de la Bastide M."/>
            <person name="Spiegel L."/>
            <person name="Nascimento L."/>
            <person name="Zutavern T."/>
            <person name="O'Shaughnessy A."/>
            <person name="Dike S."/>
            <person name="Dedhia N."/>
            <person name="Preston R."/>
            <person name="Balija V."/>
            <person name="McCombie W.R."/>
            <person name="Chow T."/>
            <person name="Chen H."/>
            <person name="Chung M."/>
            <person name="Chen C."/>
            <person name="Shaw J."/>
            <person name="Wu H."/>
            <person name="Hsiao K."/>
            <person name="Chao Y."/>
            <person name="Chu M."/>
            <person name="Cheng C."/>
            <person name="Hour A."/>
            <person name="Lee P."/>
            <person name="Lin S."/>
            <person name="Lin Y."/>
            <person name="Liou J."/>
            <person name="Liu S."/>
            <person name="Hsing Y."/>
            <person name="Raghuvanshi S."/>
            <person name="Mohanty A."/>
            <person name="Bharti A.K."/>
            <person name="Gaur A."/>
            <person name="Gupta V."/>
            <person name="Kumar D."/>
            <person name="Ravi V."/>
            <person name="Vij S."/>
            <person name="Kapur A."/>
            <person name="Khurana P."/>
            <person name="Khurana P."/>
            <person name="Khurana J.P."/>
            <person name="Tyagi A.K."/>
            <person name="Gaikwad K."/>
            <person name="Singh A."/>
            <person name="Dalal V."/>
            <person name="Srivastava S."/>
            <person name="Dixit A."/>
            <person name="Pal A.K."/>
            <person name="Ghazi I.A."/>
            <person name="Yadav M."/>
            <person name="Pandit A."/>
            <person name="Bhargava A."/>
            <person name="Sureshbabu K."/>
            <person name="Batra K."/>
            <person name="Sharma T.R."/>
            <person name="Mohapatra T."/>
            <person name="Singh N.K."/>
            <person name="Messing J."/>
            <person name="Nelson A.B."/>
            <person name="Fuks G."/>
            <person name="Kavchok S."/>
            <person name="Keizer G."/>
            <person name="Linton E."/>
            <person name="Llaca V."/>
            <person name="Song R."/>
            <person name="Tanyolac B."/>
            <person name="Young S."/>
            <person name="Ho-Il K."/>
            <person name="Hahn J.H."/>
            <person name="Sangsakoo G."/>
            <person name="Vanavichit A."/>
            <person name="de Mattos Luiz.A.T."/>
            <person name="Zimmer P.D."/>
            <person name="Malone G."/>
            <person name="Dellagostin O."/>
            <person name="de Oliveira A.C."/>
            <person name="Bevan M."/>
            <person name="Bancroft I."/>
            <person name="Minx P."/>
            <person name="Cordum H."/>
            <person name="Wilson R."/>
            <person name="Cheng Z."/>
            <person name="Jin W."/>
            <person name="Jiang J."/>
            <person name="Leong S.A."/>
            <person name="Iwama H."/>
            <person name="Gojobori T."/>
            <person name="Itoh T."/>
            <person name="Niimura Y."/>
            <person name="Fujii Y."/>
            <person name="Habara T."/>
            <person name="Sakai H."/>
            <person name="Sato Y."/>
            <person name="Wilson G."/>
            <person name="Kumar K."/>
            <person name="McCouch S."/>
            <person name="Juretic N."/>
            <person name="Hoen D."/>
            <person name="Wright S."/>
            <person name="Bruskiewich R."/>
            <person name="Bureau T."/>
            <person name="Miyao A."/>
            <person name="Hirochika H."/>
            <person name="Nishikawa T."/>
            <person name="Kadowaki K."/>
            <person name="Sugiura M."/>
            <person name="Burr B."/>
            <person name="Sasaki T."/>
        </authorList>
    </citation>
    <scope>NUCLEOTIDE SEQUENCE [LARGE SCALE GENOMIC DNA]</scope>
    <source>
        <strain evidence="2">cv. Nipponbare</strain>
    </source>
</reference>
<gene>
    <name evidence="1" type="ordered locus">Os10g0558301</name>
    <name evidence="1" type="ORF">OSNPB_100558301</name>
</gene>
<organism evidence="1 2">
    <name type="scientific">Oryza sativa subsp. japonica</name>
    <name type="common">Rice</name>
    <dbReference type="NCBI Taxonomy" id="39947"/>
    <lineage>
        <taxon>Eukaryota</taxon>
        <taxon>Viridiplantae</taxon>
        <taxon>Streptophyta</taxon>
        <taxon>Embryophyta</taxon>
        <taxon>Tracheophyta</taxon>
        <taxon>Spermatophyta</taxon>
        <taxon>Magnoliopsida</taxon>
        <taxon>Liliopsida</taxon>
        <taxon>Poales</taxon>
        <taxon>Poaceae</taxon>
        <taxon>BOP clade</taxon>
        <taxon>Oryzoideae</taxon>
        <taxon>Oryzeae</taxon>
        <taxon>Oryzinae</taxon>
        <taxon>Oryza</taxon>
        <taxon>Oryza sativa</taxon>
    </lineage>
</organism>
<proteinExistence type="predicted"/>
<accession>A0A0P0XXH5</accession>
<protein>
    <submittedName>
        <fullName evidence="1">Os10g0558301 protein</fullName>
    </submittedName>
</protein>
<dbReference type="PaxDb" id="39947-A0A0P0XXH5"/>
<evidence type="ECO:0000313" key="2">
    <source>
        <dbReference type="Proteomes" id="UP000059680"/>
    </source>
</evidence>
<reference evidence="1 2" key="2">
    <citation type="journal article" date="2013" name="Plant Cell Physiol.">
        <title>Rice Annotation Project Database (RAP-DB): an integrative and interactive database for rice genomics.</title>
        <authorList>
            <person name="Sakai H."/>
            <person name="Lee S.S."/>
            <person name="Tanaka T."/>
            <person name="Numa H."/>
            <person name="Kim J."/>
            <person name="Kawahara Y."/>
            <person name="Wakimoto H."/>
            <person name="Yang C.C."/>
            <person name="Iwamoto M."/>
            <person name="Abe T."/>
            <person name="Yamada Y."/>
            <person name="Muto A."/>
            <person name="Inokuchi H."/>
            <person name="Ikemura T."/>
            <person name="Matsumoto T."/>
            <person name="Sasaki T."/>
            <person name="Itoh T."/>
        </authorList>
    </citation>
    <scope>NUCLEOTIDE SEQUENCE [LARGE SCALE GENOMIC DNA]</scope>
    <source>
        <strain evidence="2">cv. Nipponbare</strain>
    </source>
</reference>
<reference evidence="1 2" key="3">
    <citation type="journal article" date="2013" name="Rice">
        <title>Improvement of the Oryza sativa Nipponbare reference genome using next generation sequence and optical map data.</title>
        <authorList>
            <person name="Kawahara Y."/>
            <person name="de la Bastide M."/>
            <person name="Hamilton J.P."/>
            <person name="Kanamori H."/>
            <person name="McCombie W.R."/>
            <person name="Ouyang S."/>
            <person name="Schwartz D.C."/>
            <person name="Tanaka T."/>
            <person name="Wu J."/>
            <person name="Zhou S."/>
            <person name="Childs K.L."/>
            <person name="Davidson R.M."/>
            <person name="Lin H."/>
            <person name="Quesada-Ocampo L."/>
            <person name="Vaillancourt B."/>
            <person name="Sakai H."/>
            <person name="Lee S.S."/>
            <person name="Kim J."/>
            <person name="Numa H."/>
            <person name="Itoh T."/>
            <person name="Buell C.R."/>
            <person name="Matsumoto T."/>
        </authorList>
    </citation>
    <scope>NUCLEOTIDE SEQUENCE [LARGE SCALE GENOMIC DNA]</scope>
    <source>
        <strain evidence="2">cv. Nipponbare</strain>
    </source>
</reference>
<evidence type="ECO:0000313" key="1">
    <source>
        <dbReference type="EMBL" id="BAT12016.1"/>
    </source>
</evidence>
<dbReference type="EMBL" id="AP014966">
    <property type="protein sequence ID" value="BAT12016.1"/>
    <property type="molecule type" value="Genomic_DNA"/>
</dbReference>
<name>A0A0P0XXH5_ORYSJ</name>